<organism evidence="18 19">
    <name type="scientific">Carex littledalei</name>
    <dbReference type="NCBI Taxonomy" id="544730"/>
    <lineage>
        <taxon>Eukaryota</taxon>
        <taxon>Viridiplantae</taxon>
        <taxon>Streptophyta</taxon>
        <taxon>Embryophyta</taxon>
        <taxon>Tracheophyta</taxon>
        <taxon>Spermatophyta</taxon>
        <taxon>Magnoliopsida</taxon>
        <taxon>Liliopsida</taxon>
        <taxon>Poales</taxon>
        <taxon>Cyperaceae</taxon>
        <taxon>Cyperoideae</taxon>
        <taxon>Cariceae</taxon>
        <taxon>Carex</taxon>
        <taxon>Carex subgen. Euthyceras</taxon>
    </lineage>
</organism>
<name>A0A833R2Q9_9POAL</name>
<keyword evidence="6" id="KW-0053">Apoptosis</keyword>
<keyword evidence="5" id="KW-0132">Cell division</keyword>
<comment type="similarity">
    <text evidence="15">Belongs to the BABAM2 family.</text>
</comment>
<evidence type="ECO:0000256" key="11">
    <source>
        <dbReference type="ARBA" id="ARBA00022853"/>
    </source>
</evidence>
<evidence type="ECO:0000256" key="3">
    <source>
        <dbReference type="ARBA" id="ARBA00019438"/>
    </source>
</evidence>
<dbReference type="PANTHER" id="PTHR15189:SF7">
    <property type="entry name" value="BRISC AND BRCA1-A COMPLEX MEMBER 2"/>
    <property type="match status" value="1"/>
</dbReference>
<dbReference type="GO" id="GO:0005737">
    <property type="term" value="C:cytoplasm"/>
    <property type="evidence" value="ECO:0007669"/>
    <property type="project" value="UniProtKB-SubCell"/>
</dbReference>
<evidence type="ECO:0000313" key="19">
    <source>
        <dbReference type="Proteomes" id="UP000623129"/>
    </source>
</evidence>
<evidence type="ECO:0000256" key="16">
    <source>
        <dbReference type="ARBA" id="ARBA00032491"/>
    </source>
</evidence>
<dbReference type="GO" id="GO:0006302">
    <property type="term" value="P:double-strand break repair"/>
    <property type="evidence" value="ECO:0007669"/>
    <property type="project" value="TreeGrafter"/>
</dbReference>
<evidence type="ECO:0000256" key="5">
    <source>
        <dbReference type="ARBA" id="ARBA00022618"/>
    </source>
</evidence>
<dbReference type="Proteomes" id="UP000623129">
    <property type="component" value="Unassembled WGS sequence"/>
</dbReference>
<keyword evidence="8" id="KW-0227">DNA damage</keyword>
<dbReference type="GO" id="GO:0006325">
    <property type="term" value="P:chromatin organization"/>
    <property type="evidence" value="ECO:0007669"/>
    <property type="project" value="UniProtKB-KW"/>
</dbReference>
<dbReference type="GO" id="GO:0070552">
    <property type="term" value="C:BRISC complex"/>
    <property type="evidence" value="ECO:0007669"/>
    <property type="project" value="InterPro"/>
</dbReference>
<keyword evidence="9" id="KW-0498">Mitosis</keyword>
<evidence type="ECO:0000256" key="17">
    <source>
        <dbReference type="ARBA" id="ARBA00032630"/>
    </source>
</evidence>
<comment type="subcellular location">
    <subcellularLocation>
        <location evidence="2">Cytoplasm</location>
    </subcellularLocation>
    <subcellularLocation>
        <location evidence="1">Nucleus</location>
    </subcellularLocation>
</comment>
<keyword evidence="4" id="KW-0963">Cytoplasm</keyword>
<evidence type="ECO:0000256" key="1">
    <source>
        <dbReference type="ARBA" id="ARBA00004123"/>
    </source>
</evidence>
<gene>
    <name evidence="18" type="ORF">FCM35_KLT01828</name>
</gene>
<evidence type="ECO:0000256" key="14">
    <source>
        <dbReference type="ARBA" id="ARBA00023306"/>
    </source>
</evidence>
<evidence type="ECO:0000256" key="2">
    <source>
        <dbReference type="ARBA" id="ARBA00004496"/>
    </source>
</evidence>
<protein>
    <recommendedName>
        <fullName evidence="3">BRISC and BRCA1-A complex member 2</fullName>
    </recommendedName>
    <alternativeName>
        <fullName evidence="16">BRCA1-A complex subunit BRE</fullName>
    </alternativeName>
    <alternativeName>
        <fullName evidence="17">BRCA1/BRCA2-containing complex subunit 45</fullName>
    </alternativeName>
</protein>
<evidence type="ECO:0000256" key="13">
    <source>
        <dbReference type="ARBA" id="ARBA00023242"/>
    </source>
</evidence>
<evidence type="ECO:0000313" key="18">
    <source>
        <dbReference type="EMBL" id="KAF3332251.1"/>
    </source>
</evidence>
<keyword evidence="19" id="KW-1185">Reference proteome</keyword>
<dbReference type="OrthoDB" id="538811at2759"/>
<keyword evidence="7" id="KW-0677">Repeat</keyword>
<dbReference type="InterPro" id="IPR010358">
    <property type="entry name" value="BRE"/>
</dbReference>
<dbReference type="Pfam" id="PF06113">
    <property type="entry name" value="BRE"/>
    <property type="match status" value="1"/>
</dbReference>
<dbReference type="PANTHER" id="PTHR15189">
    <property type="entry name" value="BRISC AND BRCA1-A COMPLEX MEMBER 2"/>
    <property type="match status" value="1"/>
</dbReference>
<keyword evidence="13" id="KW-0539">Nucleus</keyword>
<evidence type="ECO:0000256" key="15">
    <source>
        <dbReference type="ARBA" id="ARBA00025766"/>
    </source>
</evidence>
<evidence type="ECO:0000256" key="4">
    <source>
        <dbReference type="ARBA" id="ARBA00022490"/>
    </source>
</evidence>
<evidence type="ECO:0000256" key="6">
    <source>
        <dbReference type="ARBA" id="ARBA00022703"/>
    </source>
</evidence>
<keyword evidence="14" id="KW-0131">Cell cycle</keyword>
<accession>A0A833R2Q9</accession>
<keyword evidence="12" id="KW-0234">DNA repair</keyword>
<evidence type="ECO:0000256" key="7">
    <source>
        <dbReference type="ARBA" id="ARBA00022737"/>
    </source>
</evidence>
<dbReference type="AlphaFoldDB" id="A0A833R2Q9"/>
<evidence type="ECO:0000256" key="12">
    <source>
        <dbReference type="ARBA" id="ARBA00023204"/>
    </source>
</evidence>
<evidence type="ECO:0000256" key="8">
    <source>
        <dbReference type="ARBA" id="ARBA00022763"/>
    </source>
</evidence>
<keyword evidence="11" id="KW-0156">Chromatin regulator</keyword>
<reference evidence="18" key="1">
    <citation type="submission" date="2020-01" db="EMBL/GenBank/DDBJ databases">
        <title>Genome sequence of Kobresia littledalei, the first chromosome-level genome in the family Cyperaceae.</title>
        <authorList>
            <person name="Qu G."/>
        </authorList>
    </citation>
    <scope>NUCLEOTIDE SEQUENCE</scope>
    <source>
        <strain evidence="18">C.B.Clarke</strain>
        <tissue evidence="18">Leaf</tissue>
    </source>
</reference>
<sequence>MAADPPLPPPIAAQLNHLLTYSPLPVKVEQMWSGCRNGRYCDRFALLIPFCLDYVKWEVIFNAYHPSAVPDFIFSAEDVGFNPLLEAHERDANVNGLSVMSPLVDWNYKDPSRLLSLICQFRDSYINYQKKRAQQVDDERMSFEISTVLARKGTEVSVASFPDRDEVKFAVPIPELEFNKLVTPCPWKQEQKIYLQAFFVVAKGYAMTPPVPRLKLVSTQDLKPFLNVEDIKLAPWSDQMCMLTYLSDLEVMLNDQVVEAVAGVAKRRRFIEALSPFFGRPIEADPVFCRRASILGISGVFSFLVHFSIPLQFPNKQPILKLESTQHFNFNGLPIVSSPINDYPWSPRWDNATMAERIFDFLVEECLNFKKYCNDTIPTAQ</sequence>
<comment type="caution">
    <text evidence="18">The sequence shown here is derived from an EMBL/GenBank/DDBJ whole genome shotgun (WGS) entry which is preliminary data.</text>
</comment>
<dbReference type="EMBL" id="SWLB01000011">
    <property type="protein sequence ID" value="KAF3332251.1"/>
    <property type="molecule type" value="Genomic_DNA"/>
</dbReference>
<dbReference type="GO" id="GO:0051301">
    <property type="term" value="P:cell division"/>
    <property type="evidence" value="ECO:0007669"/>
    <property type="project" value="UniProtKB-KW"/>
</dbReference>
<evidence type="ECO:0000256" key="10">
    <source>
        <dbReference type="ARBA" id="ARBA00022786"/>
    </source>
</evidence>
<keyword evidence="10" id="KW-0833">Ubl conjugation pathway</keyword>
<proteinExistence type="inferred from homology"/>
<evidence type="ECO:0000256" key="9">
    <source>
        <dbReference type="ARBA" id="ARBA00022776"/>
    </source>
</evidence>